<protein>
    <submittedName>
        <fullName evidence="3">Uncharacterized protein</fullName>
    </submittedName>
</protein>
<feature type="compositionally biased region" description="Basic and acidic residues" evidence="2">
    <location>
        <begin position="80"/>
        <end position="91"/>
    </location>
</feature>
<reference evidence="4" key="1">
    <citation type="journal article" date="2019" name="Int. J. Syst. Evol. Microbiol.">
        <title>The Global Catalogue of Microorganisms (GCM) 10K type strain sequencing project: providing services to taxonomists for standard genome sequencing and annotation.</title>
        <authorList>
            <consortium name="The Broad Institute Genomics Platform"/>
            <consortium name="The Broad Institute Genome Sequencing Center for Infectious Disease"/>
            <person name="Wu L."/>
            <person name="Ma J."/>
        </authorList>
    </citation>
    <scope>NUCLEOTIDE SEQUENCE [LARGE SCALE GENOMIC DNA]</scope>
    <source>
        <strain evidence="4">JCM 17805</strain>
    </source>
</reference>
<feature type="coiled-coil region" evidence="1">
    <location>
        <begin position="7"/>
        <end position="62"/>
    </location>
</feature>
<sequence>MITNRQITELKNMLDNATKKMNSETSKNVTNEATIQELKDQIDKLKRDLDEKKAALQQLQPRKFSTLSHLMATSLLMTAERKERQKKRDITPESVTDTTTRSIDEAKATVTEEEKHDDQKATAVFVNIVVAPTQAAFLS</sequence>
<evidence type="ECO:0000313" key="3">
    <source>
        <dbReference type="EMBL" id="GAA4649594.1"/>
    </source>
</evidence>
<organism evidence="3 4">
    <name type="scientific">Kistimonas scapharcae</name>
    <dbReference type="NCBI Taxonomy" id="1036133"/>
    <lineage>
        <taxon>Bacteria</taxon>
        <taxon>Pseudomonadati</taxon>
        <taxon>Pseudomonadota</taxon>
        <taxon>Gammaproteobacteria</taxon>
        <taxon>Oceanospirillales</taxon>
        <taxon>Endozoicomonadaceae</taxon>
        <taxon>Kistimonas</taxon>
    </lineage>
</organism>
<accession>A0ABP8V202</accession>
<feature type="region of interest" description="Disordered" evidence="2">
    <location>
        <begin position="80"/>
        <end position="118"/>
    </location>
</feature>
<keyword evidence="4" id="KW-1185">Reference proteome</keyword>
<evidence type="ECO:0000256" key="2">
    <source>
        <dbReference type="SAM" id="MobiDB-lite"/>
    </source>
</evidence>
<evidence type="ECO:0000313" key="4">
    <source>
        <dbReference type="Proteomes" id="UP001500604"/>
    </source>
</evidence>
<evidence type="ECO:0000256" key="1">
    <source>
        <dbReference type="SAM" id="Coils"/>
    </source>
</evidence>
<proteinExistence type="predicted"/>
<dbReference type="EMBL" id="BAABFL010000140">
    <property type="protein sequence ID" value="GAA4649594.1"/>
    <property type="molecule type" value="Genomic_DNA"/>
</dbReference>
<dbReference type="Proteomes" id="UP001500604">
    <property type="component" value="Unassembled WGS sequence"/>
</dbReference>
<gene>
    <name evidence="3" type="ORF">GCM10023116_18680</name>
</gene>
<keyword evidence="1" id="KW-0175">Coiled coil</keyword>
<comment type="caution">
    <text evidence="3">The sequence shown here is derived from an EMBL/GenBank/DDBJ whole genome shotgun (WGS) entry which is preliminary data.</text>
</comment>
<name>A0ABP8V202_9GAMM</name>
<feature type="compositionally biased region" description="Basic and acidic residues" evidence="2">
    <location>
        <begin position="102"/>
        <end position="118"/>
    </location>
</feature>